<feature type="compositionally biased region" description="Acidic residues" evidence="1">
    <location>
        <begin position="407"/>
        <end position="417"/>
    </location>
</feature>
<dbReference type="AlphaFoldDB" id="A0A151GKX5"/>
<protein>
    <recommendedName>
        <fullName evidence="2">Ubiquitin-like domain-containing protein</fullName>
    </recommendedName>
</protein>
<organism evidence="3 4">
    <name type="scientific">Drechmeria coniospora</name>
    <name type="common">Nematophagous fungus</name>
    <name type="synonym">Meria coniospora</name>
    <dbReference type="NCBI Taxonomy" id="98403"/>
    <lineage>
        <taxon>Eukaryota</taxon>
        <taxon>Fungi</taxon>
        <taxon>Dikarya</taxon>
        <taxon>Ascomycota</taxon>
        <taxon>Pezizomycotina</taxon>
        <taxon>Sordariomycetes</taxon>
        <taxon>Hypocreomycetidae</taxon>
        <taxon>Hypocreales</taxon>
        <taxon>Ophiocordycipitaceae</taxon>
        <taxon>Drechmeria</taxon>
    </lineage>
</organism>
<dbReference type="Gene3D" id="3.10.20.90">
    <property type="entry name" value="Phosphatidylinositol 3-kinase Catalytic Subunit, Chain A, domain 1"/>
    <property type="match status" value="1"/>
</dbReference>
<keyword evidence="4" id="KW-1185">Reference proteome</keyword>
<feature type="compositionally biased region" description="Polar residues" evidence="1">
    <location>
        <begin position="136"/>
        <end position="179"/>
    </location>
</feature>
<dbReference type="InParanoid" id="A0A151GKX5"/>
<evidence type="ECO:0000313" key="4">
    <source>
        <dbReference type="Proteomes" id="UP000076580"/>
    </source>
</evidence>
<name>A0A151GKX5_DRECN</name>
<evidence type="ECO:0000259" key="2">
    <source>
        <dbReference type="PROSITE" id="PS50053"/>
    </source>
</evidence>
<evidence type="ECO:0000256" key="1">
    <source>
        <dbReference type="SAM" id="MobiDB-lite"/>
    </source>
</evidence>
<gene>
    <name evidence="3" type="ORF">DCS_04761</name>
</gene>
<dbReference type="PROSITE" id="PS50053">
    <property type="entry name" value="UBIQUITIN_2"/>
    <property type="match status" value="1"/>
</dbReference>
<dbReference type="InterPro" id="IPR000626">
    <property type="entry name" value="Ubiquitin-like_dom"/>
</dbReference>
<feature type="domain" description="Ubiquitin-like" evidence="2">
    <location>
        <begin position="425"/>
        <end position="497"/>
    </location>
</feature>
<accession>A0A151GKX5</accession>
<dbReference type="GeneID" id="63717404"/>
<feature type="compositionally biased region" description="Basic and acidic residues" evidence="1">
    <location>
        <begin position="69"/>
        <end position="113"/>
    </location>
</feature>
<dbReference type="InterPro" id="IPR029071">
    <property type="entry name" value="Ubiquitin-like_domsf"/>
</dbReference>
<feature type="compositionally biased region" description="Basic and acidic residues" evidence="1">
    <location>
        <begin position="44"/>
        <end position="62"/>
    </location>
</feature>
<dbReference type="Proteomes" id="UP000076580">
    <property type="component" value="Chromosome 02"/>
</dbReference>
<feature type="region of interest" description="Disordered" evidence="1">
    <location>
        <begin position="1"/>
        <end position="201"/>
    </location>
</feature>
<sequence>MADESVVSPPKKAKKLPFKPTALGKHSLPKRPSADDNDDDDDLALFRRSKEMEPIMAAERERRLQKRQRLGEERRQTSDEGSKRPLDDDEARPHDEPAADVERAAEIQGRSEEPLDSLATGSSSAAPADGGRNVVTPPSSSKRSRIETTPSKGSILNSEEAQPVTAHSPTMRTSRSRSIPPTPIQDWGGTGPGPMPASTGAAAGVITLDSDSDDDLVFMSSPSGHQAGGSVEVVVAASAPAPGSPAPEDDEFEEYVRKAEEQRARDRAMTGADMEGNVQKEAVEIYVTSTVPDTTACRMKFLFGRPLRLVRDTWVAMQRHKGVELPLQQEDDAILTWRRKKVYASSNLLNLGIRPQGDGRLAVDGSARDGLTDGRTRVHMEIWTPELFREMEREEEMRRKREAGELSSDEDVEDAIEEPEPEVKLRVILKARGLDDVKLTVRQETTVETLATGFRTQRGIALNKDVGIWFDGERLKEEVTMLEADIDDMDTLEVHVK</sequence>
<feature type="compositionally biased region" description="Basic and acidic residues" evidence="1">
    <location>
        <begin position="394"/>
        <end position="404"/>
    </location>
</feature>
<reference evidence="3 4" key="1">
    <citation type="journal article" date="2016" name="Sci. Rep.">
        <title>Insights into Adaptations to a Near-Obligate Nematode Endoparasitic Lifestyle from the Finished Genome of Drechmeria coniospora.</title>
        <authorList>
            <person name="Zhang L."/>
            <person name="Zhou Z."/>
            <person name="Guo Q."/>
            <person name="Fokkens L."/>
            <person name="Miskei M."/>
            <person name="Pocsi I."/>
            <person name="Zhang W."/>
            <person name="Chen M."/>
            <person name="Wang L."/>
            <person name="Sun Y."/>
            <person name="Donzelli B.G."/>
            <person name="Gibson D.M."/>
            <person name="Nelson D.R."/>
            <person name="Luo J.G."/>
            <person name="Rep M."/>
            <person name="Liu H."/>
            <person name="Yang S."/>
            <person name="Wang J."/>
            <person name="Krasnoff S.B."/>
            <person name="Xu Y."/>
            <person name="Molnar I."/>
            <person name="Lin M."/>
        </authorList>
    </citation>
    <scope>NUCLEOTIDE SEQUENCE [LARGE SCALE GENOMIC DNA]</scope>
    <source>
        <strain evidence="3 4">ARSEF 6962</strain>
    </source>
</reference>
<comment type="caution">
    <text evidence="3">The sequence shown here is derived from an EMBL/GenBank/DDBJ whole genome shotgun (WGS) entry which is preliminary data.</text>
</comment>
<evidence type="ECO:0000313" key="3">
    <source>
        <dbReference type="EMBL" id="KYK57748.1"/>
    </source>
</evidence>
<feature type="region of interest" description="Disordered" evidence="1">
    <location>
        <begin position="394"/>
        <end position="417"/>
    </location>
</feature>
<dbReference type="InterPro" id="IPR022617">
    <property type="entry name" value="Rad60/SUMO-like_dom"/>
</dbReference>
<dbReference type="SUPFAM" id="SSF54236">
    <property type="entry name" value="Ubiquitin-like"/>
    <property type="match status" value="1"/>
</dbReference>
<dbReference type="EMBL" id="LAYC01000002">
    <property type="protein sequence ID" value="KYK57748.1"/>
    <property type="molecule type" value="Genomic_DNA"/>
</dbReference>
<proteinExistence type="predicted"/>
<dbReference type="Pfam" id="PF11976">
    <property type="entry name" value="Rad60-SLD"/>
    <property type="match status" value="1"/>
</dbReference>
<dbReference type="RefSeq" id="XP_040657100.1">
    <property type="nucleotide sequence ID" value="XM_040802067.1"/>
</dbReference>